<dbReference type="PANTHER" id="PTHR14950">
    <property type="entry name" value="DICER-RELATED"/>
    <property type="match status" value="1"/>
</dbReference>
<evidence type="ECO:0000256" key="7">
    <source>
        <dbReference type="ARBA" id="ARBA00022801"/>
    </source>
</evidence>
<dbReference type="Gene3D" id="1.10.1520.10">
    <property type="entry name" value="Ribonuclease III domain"/>
    <property type="match status" value="2"/>
</dbReference>
<keyword evidence="6" id="KW-0547">Nucleotide-binding</keyword>
<dbReference type="InterPro" id="IPR011545">
    <property type="entry name" value="DEAD/DEAH_box_helicase_dom"/>
</dbReference>
<evidence type="ECO:0000256" key="2">
    <source>
        <dbReference type="ARBA" id="ARBA00001946"/>
    </source>
</evidence>
<accession>A0AAN7UN17</accession>
<feature type="domain" description="RNase III" evidence="17">
    <location>
        <begin position="1163"/>
        <end position="1344"/>
    </location>
</feature>
<keyword evidence="3" id="KW-0930">Antiviral protein</keyword>
<keyword evidence="9" id="KW-0067">ATP-binding</keyword>
<reference evidence="21 22" key="1">
    <citation type="submission" date="2023-10" db="EMBL/GenBank/DDBJ databases">
        <title>Draft genome sequence of Xylaria bambusicola isolate GMP-LS, the root and basal stem rot pathogen of sugarcane in Indonesia.</title>
        <authorList>
            <person name="Selvaraj P."/>
            <person name="Muralishankar V."/>
            <person name="Muruganantham S."/>
            <person name="Sp S."/>
            <person name="Haryani S."/>
            <person name="Lau K.J.X."/>
            <person name="Naqvi N.I."/>
        </authorList>
    </citation>
    <scope>NUCLEOTIDE SEQUENCE [LARGE SCALE GENOMIC DNA]</scope>
    <source>
        <strain evidence="21">GMP-LS</strain>
    </source>
</reference>
<dbReference type="GO" id="GO:0004525">
    <property type="term" value="F:ribonuclease III activity"/>
    <property type="evidence" value="ECO:0007669"/>
    <property type="project" value="InterPro"/>
</dbReference>
<dbReference type="SMART" id="SM00490">
    <property type="entry name" value="HELICc"/>
    <property type="match status" value="1"/>
</dbReference>
<dbReference type="SUPFAM" id="SSF69065">
    <property type="entry name" value="RNase III domain-like"/>
    <property type="match status" value="2"/>
</dbReference>
<dbReference type="GO" id="GO:0030422">
    <property type="term" value="P:siRNA processing"/>
    <property type="evidence" value="ECO:0007669"/>
    <property type="project" value="TreeGrafter"/>
</dbReference>
<evidence type="ECO:0000256" key="8">
    <source>
        <dbReference type="ARBA" id="ARBA00022806"/>
    </source>
</evidence>
<dbReference type="GO" id="GO:0004386">
    <property type="term" value="F:helicase activity"/>
    <property type="evidence" value="ECO:0007669"/>
    <property type="project" value="UniProtKB-KW"/>
</dbReference>
<dbReference type="GO" id="GO:0003723">
    <property type="term" value="F:RNA binding"/>
    <property type="evidence" value="ECO:0007669"/>
    <property type="project" value="UniProtKB-UniRule"/>
</dbReference>
<evidence type="ECO:0000259" key="17">
    <source>
        <dbReference type="PROSITE" id="PS50142"/>
    </source>
</evidence>
<sequence>MDHLNKRIKTGHGECTPDVKMNSPTQCLASPLAGIGSSSEYGESSSLENPCTLEDMSNETPAYEDGAHVTSICIDTPVQETDSTNSISDEIVIHARAYQVEMFEKSLKENIIVAMDTGSGKTQVAVLRIQAELEKCSDKIIWFLAPTVALCEQQFKVIGSQIGASPIKMLSGADNIDTWSDKRIWSDYLRNVRVVVSTYQILSDAITHAFVHISQLCLIVFDEGDGKHPGCKIMERYRINKDNGMPCPAILGLTASPIVKSKPGDIKKIERNLDAICKAPTLHREELLSFVKRPVLTSITIPDSGIPRHGTNMISFIKAFRSLQRVDIFEDPYVLNLRNQNNEKSSFKLQKVLTNRDTPVIRQMQSTYRKSTEIHRELGPWASDYFIYEAITRFLQSVDQDLAWLNKWEATEKQYFANILRRVEVEPPKPLQNALASDLSDKFSILVRELQSTPDGTRCIVFVLETTTVAVLAHMLTNTPSVSDRFRVGTMIGTSNYMGKKRDLGDINEVKSTVSLENFRTGKLNLLVATSVAEEGLDIPACNLVACFNAPPNVKSFIQRRGRARMESSRIIILSEESSDQHKTWAALEDTMKKYYEDNERVACELAELEKLDNDTYIQPLRIHSTGAQLDLDQAKSHLEFFCQKITSGQYIEHRPYYIAEENNDLPNGVPKISAVVHLPPSVHNSLRRVKGIRRWYSERNAFKDAAFQAYKALYEAGLVNDHLMPLTDDILDGVETRSSIKEVNCRWNPWYKVAQLWGQQNERTQRELVLKDGDRVMARFEASLPLHFPELPSFDIFWDVDTTWTVELSKQYNHVEACALKEDQSAALIHLAYGHRWAVENSPHILHLQSTESIAFREHVGQQAADKGCLNRGVVVRTAGGMPHLFIEWLRSEPPRELVEKVEKQLQEEIPEVPWLTLRKWPKREDFLHPATRSSKQEGRYPPAFPISHCTVDTVDPSKAYLGNIIPAIVHMIEVHLIAEELCQTVLERIRFSDKSLVVTAISSRAAGERTDYERLEFLGDSVLKLLATVSVMIKRPHYPEGYLSALKDRIVSNSRLCRASVDNGLDKFILIDKFTGKKWRPLYIKDFQSNNESPARREMSTKTLADVVESLTGAAYLDGGMTKALACLRVFLPEVEWYSLTDAYGVIANERDTIAQLSPDYEQVQNLIGYTFRNKALLLEALTHASWGMHSSTDVCMERLEFLGDPILDSIIVSVLWAQEPELTNNQMHLARTASVNADLLGFLVMEWCTTQEGTEISNMDLSTIITHKLVPFWRYMRQRSSEVVRAQQLAEQRHTAERQRILNAIAHGVEYPWAQLAHLNLPKFLSDIFESLIGAVWVDSGSMEICKEIVERIGILPYLRRLLNDKVDMRHPKNKLGELAGRERKKVRYETEARIDTGVKDLFCRVFIDEQLILEVSGGVTPEEVMTKAANEAYHMLAARGYNTKNVVMT</sequence>
<dbReference type="Pfam" id="PF03368">
    <property type="entry name" value="Dicer_dimer"/>
    <property type="match status" value="1"/>
</dbReference>
<dbReference type="GO" id="GO:0005524">
    <property type="term" value="F:ATP binding"/>
    <property type="evidence" value="ECO:0007669"/>
    <property type="project" value="UniProtKB-KW"/>
</dbReference>
<comment type="cofactor">
    <cofactor evidence="1">
        <name>Mn(2+)</name>
        <dbReference type="ChEBI" id="CHEBI:29035"/>
    </cofactor>
</comment>
<dbReference type="Gene3D" id="3.30.160.380">
    <property type="entry name" value="Dicer dimerisation domain"/>
    <property type="match status" value="1"/>
</dbReference>
<keyword evidence="5" id="KW-0677">Repeat</keyword>
<keyword evidence="10" id="KW-0460">Magnesium</keyword>
<dbReference type="SMART" id="SM00535">
    <property type="entry name" value="RIBOc"/>
    <property type="match status" value="2"/>
</dbReference>
<dbReference type="InterPro" id="IPR027417">
    <property type="entry name" value="P-loop_NTPase"/>
</dbReference>
<dbReference type="Gene3D" id="3.40.50.300">
    <property type="entry name" value="P-loop containing nucleotide triphosphate hydrolases"/>
    <property type="match status" value="2"/>
</dbReference>
<evidence type="ECO:0000259" key="18">
    <source>
        <dbReference type="PROSITE" id="PS51192"/>
    </source>
</evidence>
<dbReference type="CDD" id="cd18034">
    <property type="entry name" value="DEXHc_dicer"/>
    <property type="match status" value="1"/>
</dbReference>
<feature type="region of interest" description="Disordered" evidence="16">
    <location>
        <begin position="38"/>
        <end position="58"/>
    </location>
</feature>
<dbReference type="Pfam" id="PF00636">
    <property type="entry name" value="Ribonuclease_3"/>
    <property type="match status" value="2"/>
</dbReference>
<dbReference type="GO" id="GO:0005634">
    <property type="term" value="C:nucleus"/>
    <property type="evidence" value="ECO:0007669"/>
    <property type="project" value="TreeGrafter"/>
</dbReference>
<feature type="compositionally biased region" description="Basic and acidic residues" evidence="16">
    <location>
        <begin position="1"/>
        <end position="17"/>
    </location>
</feature>
<feature type="domain" description="Helicase ATP-binding" evidence="18">
    <location>
        <begin position="102"/>
        <end position="275"/>
    </location>
</feature>
<dbReference type="CDD" id="cd00593">
    <property type="entry name" value="RIBOc"/>
    <property type="match status" value="2"/>
</dbReference>
<protein>
    <recommendedName>
        <fullName evidence="23">Dicer-like protein 2</fullName>
    </recommendedName>
</protein>
<dbReference type="InterPro" id="IPR038248">
    <property type="entry name" value="Dicer_dimer_sf"/>
</dbReference>
<dbReference type="Pfam" id="PF00270">
    <property type="entry name" value="DEAD"/>
    <property type="match status" value="1"/>
</dbReference>
<feature type="domain" description="Dicer dsRNA-binding fold" evidence="20">
    <location>
        <begin position="635"/>
        <end position="734"/>
    </location>
</feature>
<gene>
    <name evidence="21" type="ORF">RRF57_005161</name>
</gene>
<evidence type="ECO:0000256" key="10">
    <source>
        <dbReference type="ARBA" id="ARBA00022842"/>
    </source>
</evidence>
<name>A0AAN7UN17_9PEZI</name>
<feature type="compositionally biased region" description="Low complexity" evidence="16">
    <location>
        <begin position="38"/>
        <end position="48"/>
    </location>
</feature>
<evidence type="ECO:0000256" key="13">
    <source>
        <dbReference type="ARBA" id="ARBA00023211"/>
    </source>
</evidence>
<evidence type="ECO:0000256" key="11">
    <source>
        <dbReference type="ARBA" id="ARBA00022884"/>
    </source>
</evidence>
<evidence type="ECO:0000313" key="21">
    <source>
        <dbReference type="EMBL" id="KAK5629446.1"/>
    </source>
</evidence>
<keyword evidence="12" id="KW-0051">Antiviral defense</keyword>
<dbReference type="SUPFAM" id="SSF52540">
    <property type="entry name" value="P-loop containing nucleoside triphosphate hydrolases"/>
    <property type="match status" value="1"/>
</dbReference>
<evidence type="ECO:0000259" key="20">
    <source>
        <dbReference type="PROSITE" id="PS51327"/>
    </source>
</evidence>
<evidence type="ECO:0000256" key="15">
    <source>
        <dbReference type="PROSITE-ProRule" id="PRU00657"/>
    </source>
</evidence>
<evidence type="ECO:0000256" key="3">
    <source>
        <dbReference type="ARBA" id="ARBA00022721"/>
    </source>
</evidence>
<comment type="cofactor">
    <cofactor evidence="2">
        <name>Mg(2+)</name>
        <dbReference type="ChEBI" id="CHEBI:18420"/>
    </cofactor>
</comment>
<comment type="caution">
    <text evidence="21">The sequence shown here is derived from an EMBL/GenBank/DDBJ whole genome shotgun (WGS) entry which is preliminary data.</text>
</comment>
<evidence type="ECO:0000256" key="14">
    <source>
        <dbReference type="ARBA" id="ARBA00025403"/>
    </source>
</evidence>
<dbReference type="SMART" id="SM00487">
    <property type="entry name" value="DEXDc"/>
    <property type="match status" value="1"/>
</dbReference>
<keyword evidence="13" id="KW-0464">Manganese</keyword>
<feature type="domain" description="Helicase C-terminal" evidence="19">
    <location>
        <begin position="438"/>
        <end position="610"/>
    </location>
</feature>
<dbReference type="InterPro" id="IPR036389">
    <property type="entry name" value="RNase_III_sf"/>
</dbReference>
<dbReference type="PROSITE" id="PS50142">
    <property type="entry name" value="RNASE_3_2"/>
    <property type="match status" value="2"/>
</dbReference>
<keyword evidence="22" id="KW-1185">Reference proteome</keyword>
<dbReference type="GO" id="GO:0050688">
    <property type="term" value="P:regulation of defense response to virus"/>
    <property type="evidence" value="ECO:0007669"/>
    <property type="project" value="UniProtKB-KW"/>
</dbReference>
<dbReference type="InterPro" id="IPR000999">
    <property type="entry name" value="RNase_III_dom"/>
</dbReference>
<evidence type="ECO:0000256" key="6">
    <source>
        <dbReference type="ARBA" id="ARBA00022741"/>
    </source>
</evidence>
<evidence type="ECO:0000256" key="9">
    <source>
        <dbReference type="ARBA" id="ARBA00022840"/>
    </source>
</evidence>
<dbReference type="InterPro" id="IPR014001">
    <property type="entry name" value="Helicase_ATP-bd"/>
</dbReference>
<proteinExistence type="inferred from homology"/>
<evidence type="ECO:0000313" key="22">
    <source>
        <dbReference type="Proteomes" id="UP001305414"/>
    </source>
</evidence>
<dbReference type="PROSITE" id="PS51194">
    <property type="entry name" value="HELICASE_CTER"/>
    <property type="match status" value="1"/>
</dbReference>
<feature type="domain" description="RNase III" evidence="17">
    <location>
        <begin position="991"/>
        <end position="1122"/>
    </location>
</feature>
<dbReference type="PANTHER" id="PTHR14950:SF37">
    <property type="entry name" value="ENDORIBONUCLEASE DICER"/>
    <property type="match status" value="1"/>
</dbReference>
<dbReference type="Proteomes" id="UP001305414">
    <property type="component" value="Unassembled WGS sequence"/>
</dbReference>
<dbReference type="PROSITE" id="PS00517">
    <property type="entry name" value="RNASE_3_1"/>
    <property type="match status" value="1"/>
</dbReference>
<dbReference type="Pfam" id="PF00271">
    <property type="entry name" value="Helicase_C"/>
    <property type="match status" value="1"/>
</dbReference>
<keyword evidence="11 15" id="KW-0694">RNA-binding</keyword>
<comment type="similarity">
    <text evidence="15">Belongs to the helicase family. Dicer subfamily.</text>
</comment>
<keyword evidence="7" id="KW-0378">Hydrolase</keyword>
<dbReference type="GO" id="GO:0046872">
    <property type="term" value="F:metal ion binding"/>
    <property type="evidence" value="ECO:0007669"/>
    <property type="project" value="UniProtKB-KW"/>
</dbReference>
<dbReference type="FunFam" id="1.10.1520.10:FF:000032">
    <property type="entry name" value="Dicer-like protein 2"/>
    <property type="match status" value="1"/>
</dbReference>
<dbReference type="PROSITE" id="PS51192">
    <property type="entry name" value="HELICASE_ATP_BIND_1"/>
    <property type="match status" value="1"/>
</dbReference>
<evidence type="ECO:0000256" key="1">
    <source>
        <dbReference type="ARBA" id="ARBA00001936"/>
    </source>
</evidence>
<evidence type="ECO:0008006" key="23">
    <source>
        <dbReference type="Google" id="ProtNLM"/>
    </source>
</evidence>
<keyword evidence="4" id="KW-0479">Metal-binding</keyword>
<dbReference type="PROSITE" id="PS51327">
    <property type="entry name" value="DICER_DSRBF"/>
    <property type="match status" value="1"/>
</dbReference>
<evidence type="ECO:0000256" key="4">
    <source>
        <dbReference type="ARBA" id="ARBA00022723"/>
    </source>
</evidence>
<comment type="function">
    <text evidence="14">Dicer-like endonuclease involved in cleaving double-stranded RNA in the RNA interference (RNAi) pathway. Produces 21 to 25 bp dsRNAs (siRNAs) which target the selective destruction of homologous RNAs leading to sequence-specific suppression of gene expression, called post-transcriptional gene silencing (PTGS). Part of a broad host defense response against viral infection and transposons.</text>
</comment>
<feature type="region of interest" description="Disordered" evidence="16">
    <location>
        <begin position="1"/>
        <end position="21"/>
    </location>
</feature>
<dbReference type="InterPro" id="IPR005034">
    <property type="entry name" value="Dicer_dimerisation"/>
</dbReference>
<organism evidence="21 22">
    <name type="scientific">Xylaria bambusicola</name>
    <dbReference type="NCBI Taxonomy" id="326684"/>
    <lineage>
        <taxon>Eukaryota</taxon>
        <taxon>Fungi</taxon>
        <taxon>Dikarya</taxon>
        <taxon>Ascomycota</taxon>
        <taxon>Pezizomycotina</taxon>
        <taxon>Sordariomycetes</taxon>
        <taxon>Xylariomycetidae</taxon>
        <taxon>Xylariales</taxon>
        <taxon>Xylariaceae</taxon>
        <taxon>Xylaria</taxon>
    </lineage>
</organism>
<dbReference type="GO" id="GO:0051607">
    <property type="term" value="P:defense response to virus"/>
    <property type="evidence" value="ECO:0007669"/>
    <property type="project" value="UniProtKB-KW"/>
</dbReference>
<dbReference type="EMBL" id="JAWHQM010000011">
    <property type="protein sequence ID" value="KAK5629446.1"/>
    <property type="molecule type" value="Genomic_DNA"/>
</dbReference>
<evidence type="ECO:0000259" key="19">
    <source>
        <dbReference type="PROSITE" id="PS51194"/>
    </source>
</evidence>
<evidence type="ECO:0000256" key="12">
    <source>
        <dbReference type="ARBA" id="ARBA00023118"/>
    </source>
</evidence>
<dbReference type="GO" id="GO:0005737">
    <property type="term" value="C:cytoplasm"/>
    <property type="evidence" value="ECO:0007669"/>
    <property type="project" value="TreeGrafter"/>
</dbReference>
<evidence type="ECO:0000256" key="5">
    <source>
        <dbReference type="ARBA" id="ARBA00022737"/>
    </source>
</evidence>
<dbReference type="InterPro" id="IPR001650">
    <property type="entry name" value="Helicase_C-like"/>
</dbReference>
<evidence type="ECO:0000256" key="16">
    <source>
        <dbReference type="SAM" id="MobiDB-lite"/>
    </source>
</evidence>
<keyword evidence="8" id="KW-0347">Helicase</keyword>